<proteinExistence type="predicted"/>
<dbReference type="OrthoDB" id="2398033at2759"/>
<feature type="region of interest" description="Disordered" evidence="1">
    <location>
        <begin position="214"/>
        <end position="249"/>
    </location>
</feature>
<organism evidence="2 3">
    <name type="scientific">Funneliformis caledonium</name>
    <dbReference type="NCBI Taxonomy" id="1117310"/>
    <lineage>
        <taxon>Eukaryota</taxon>
        <taxon>Fungi</taxon>
        <taxon>Fungi incertae sedis</taxon>
        <taxon>Mucoromycota</taxon>
        <taxon>Glomeromycotina</taxon>
        <taxon>Glomeromycetes</taxon>
        <taxon>Glomerales</taxon>
        <taxon>Glomeraceae</taxon>
        <taxon>Funneliformis</taxon>
    </lineage>
</organism>
<comment type="caution">
    <text evidence="2">The sequence shown here is derived from an EMBL/GenBank/DDBJ whole genome shotgun (WGS) entry which is preliminary data.</text>
</comment>
<feature type="compositionally biased region" description="Basic and acidic residues" evidence="1">
    <location>
        <begin position="214"/>
        <end position="223"/>
    </location>
</feature>
<evidence type="ECO:0000313" key="2">
    <source>
        <dbReference type="EMBL" id="CAG8489838.1"/>
    </source>
</evidence>
<evidence type="ECO:0000313" key="3">
    <source>
        <dbReference type="Proteomes" id="UP000789570"/>
    </source>
</evidence>
<feature type="compositionally biased region" description="Basic residues" evidence="1">
    <location>
        <begin position="603"/>
        <end position="615"/>
    </location>
</feature>
<reference evidence="2" key="1">
    <citation type="submission" date="2021-06" db="EMBL/GenBank/DDBJ databases">
        <authorList>
            <person name="Kallberg Y."/>
            <person name="Tangrot J."/>
            <person name="Rosling A."/>
        </authorList>
    </citation>
    <scope>NUCLEOTIDE SEQUENCE</scope>
    <source>
        <strain evidence="2">UK204</strain>
    </source>
</reference>
<gene>
    <name evidence="2" type="ORF">FCALED_LOCUS3150</name>
</gene>
<accession>A0A9N8WK05</accession>
<name>A0A9N8WK05_9GLOM</name>
<protein>
    <submittedName>
        <fullName evidence="2">16533_t:CDS:1</fullName>
    </submittedName>
</protein>
<sequence length="615" mass="71599">MEPYVGYSELARYLKDNDKATWSYAEFLTLHRDTLLKSPPYLDEWFHLDGRWANVFYTKYESWIQAISASWKRGWCILYFYFYILPRELLSALIMIRRALALFPATIIAKSLLLEVGSFLLMKKVVLNCILRSAEVTSYKHRFDFVYVAKKILANQTHLNASMDLLGIAGKQNFQQMTSKGCLKTFGETNELQMLYTEPQETILDFENNPFLDKENKDEDRELPNYSISSESELGDASGCSDNGTLENGKDIKESLESEEDGFMNDHAKLEHKVKFRNMHIDKKWKLPSGDYVENILYEHAKDLQYEDQLHSFIIDTSNDAIMDLFKDVDHDHIITYNTSPEPELSDELINYLMRYRKFQPSEMYELRPNDFTRGHLEGWFTSNIWSVIVDACFIDLETIEFIRGEGCSGASRQRKNRERKNPKVRKIMGRKCDGIVRDLGSPEEFAVSEEGRTWTGEDGTKYLSDGSLKMPKIMRDMLFQKIKKHGVSFVKKNQIEIVGFLHSAQYLQMLVMDIPSGYICRLRRYPLSQVPTVLSEIDDLISVVYDVLIAKLRITRCLEYSNNPSDKTSINSNEALKKRLKKKSINRQQENDDYEFPSSQKTPKKRKIEKPKKV</sequence>
<keyword evidence="3" id="KW-1185">Reference proteome</keyword>
<dbReference type="AlphaFoldDB" id="A0A9N8WK05"/>
<evidence type="ECO:0000256" key="1">
    <source>
        <dbReference type="SAM" id="MobiDB-lite"/>
    </source>
</evidence>
<dbReference type="EMBL" id="CAJVPQ010000529">
    <property type="protein sequence ID" value="CAG8489838.1"/>
    <property type="molecule type" value="Genomic_DNA"/>
</dbReference>
<dbReference type="Proteomes" id="UP000789570">
    <property type="component" value="Unassembled WGS sequence"/>
</dbReference>
<feature type="region of interest" description="Disordered" evidence="1">
    <location>
        <begin position="567"/>
        <end position="615"/>
    </location>
</feature>